<dbReference type="Proteomes" id="UP000265520">
    <property type="component" value="Unassembled WGS sequence"/>
</dbReference>
<evidence type="ECO:0000313" key="2">
    <source>
        <dbReference type="Proteomes" id="UP000265520"/>
    </source>
</evidence>
<accession>A0A392N1M0</accession>
<proteinExistence type="predicted"/>
<evidence type="ECO:0000313" key="1">
    <source>
        <dbReference type="EMBL" id="MCH93697.1"/>
    </source>
</evidence>
<keyword evidence="2" id="KW-1185">Reference proteome</keyword>
<reference evidence="1 2" key="1">
    <citation type="journal article" date="2018" name="Front. Plant Sci.">
        <title>Red Clover (Trifolium pratense) and Zigzag Clover (T. medium) - A Picture of Genomic Similarities and Differences.</title>
        <authorList>
            <person name="Dluhosova J."/>
            <person name="Istvanek J."/>
            <person name="Nedelnik J."/>
            <person name="Repkova J."/>
        </authorList>
    </citation>
    <scope>NUCLEOTIDE SEQUENCE [LARGE SCALE GENOMIC DNA]</scope>
    <source>
        <strain evidence="2">cv. 10/8</strain>
        <tissue evidence="1">Leaf</tissue>
    </source>
</reference>
<dbReference type="EMBL" id="LXQA010025584">
    <property type="protein sequence ID" value="MCH93697.1"/>
    <property type="molecule type" value="Genomic_DNA"/>
</dbReference>
<dbReference type="AlphaFoldDB" id="A0A392N1M0"/>
<protein>
    <submittedName>
        <fullName evidence="1">Uncharacterized protein</fullName>
    </submittedName>
</protein>
<organism evidence="1 2">
    <name type="scientific">Trifolium medium</name>
    <dbReference type="NCBI Taxonomy" id="97028"/>
    <lineage>
        <taxon>Eukaryota</taxon>
        <taxon>Viridiplantae</taxon>
        <taxon>Streptophyta</taxon>
        <taxon>Embryophyta</taxon>
        <taxon>Tracheophyta</taxon>
        <taxon>Spermatophyta</taxon>
        <taxon>Magnoliopsida</taxon>
        <taxon>eudicotyledons</taxon>
        <taxon>Gunneridae</taxon>
        <taxon>Pentapetalae</taxon>
        <taxon>rosids</taxon>
        <taxon>fabids</taxon>
        <taxon>Fabales</taxon>
        <taxon>Fabaceae</taxon>
        <taxon>Papilionoideae</taxon>
        <taxon>50 kb inversion clade</taxon>
        <taxon>NPAAA clade</taxon>
        <taxon>Hologalegina</taxon>
        <taxon>IRL clade</taxon>
        <taxon>Trifolieae</taxon>
        <taxon>Trifolium</taxon>
    </lineage>
</organism>
<sequence>MDPSIAFKSHINENRFDHFNNVFDDFHCVSLNKYLDQIVEQRKFIVDVVDVILSTTALTPLSPQSSLASAIVESSLK</sequence>
<name>A0A392N1M0_9FABA</name>
<comment type="caution">
    <text evidence="1">The sequence shown here is derived from an EMBL/GenBank/DDBJ whole genome shotgun (WGS) entry which is preliminary data.</text>
</comment>